<dbReference type="InterPro" id="IPR000850">
    <property type="entry name" value="Adenylat/UMP-CMP_kin"/>
</dbReference>
<protein>
    <recommendedName>
        <fullName evidence="2">adenylate kinase</fullName>
        <ecNumber evidence="2">2.7.4.3</ecNumber>
    </recommendedName>
</protein>
<dbReference type="HAMAP" id="MF_00235">
    <property type="entry name" value="Adenylate_kinase_Adk"/>
    <property type="match status" value="1"/>
</dbReference>
<evidence type="ECO:0000256" key="1">
    <source>
        <dbReference type="ARBA" id="ARBA00004496"/>
    </source>
</evidence>
<dbReference type="GO" id="GO:0004017">
    <property type="term" value="F:AMP kinase activity"/>
    <property type="evidence" value="ECO:0007669"/>
    <property type="project" value="UniProtKB-EC"/>
</dbReference>
<evidence type="ECO:0000313" key="9">
    <source>
        <dbReference type="EMBL" id="GFR18293.1"/>
    </source>
</evidence>
<accession>A0A8X6JB26</accession>
<organism evidence="9 10">
    <name type="scientific">Trichonephila clavata</name>
    <name type="common">Joro spider</name>
    <name type="synonym">Nephila clavata</name>
    <dbReference type="NCBI Taxonomy" id="2740835"/>
    <lineage>
        <taxon>Eukaryota</taxon>
        <taxon>Metazoa</taxon>
        <taxon>Ecdysozoa</taxon>
        <taxon>Arthropoda</taxon>
        <taxon>Chelicerata</taxon>
        <taxon>Arachnida</taxon>
        <taxon>Araneae</taxon>
        <taxon>Araneomorphae</taxon>
        <taxon>Entelegynae</taxon>
        <taxon>Araneoidea</taxon>
        <taxon>Nephilidae</taxon>
        <taxon>Trichonephila</taxon>
    </lineage>
</organism>
<dbReference type="FunFam" id="3.40.50.300:FF:000315">
    <property type="entry name" value="Adenylate kinase 1"/>
    <property type="match status" value="1"/>
</dbReference>
<comment type="caution">
    <text evidence="9">The sequence shown here is derived from an EMBL/GenBank/DDBJ whole genome shotgun (WGS) entry which is preliminary data.</text>
</comment>
<dbReference type="OrthoDB" id="442176at2759"/>
<evidence type="ECO:0000256" key="6">
    <source>
        <dbReference type="ARBA" id="ARBA00022777"/>
    </source>
</evidence>
<evidence type="ECO:0000313" key="10">
    <source>
        <dbReference type="Proteomes" id="UP000887116"/>
    </source>
</evidence>
<dbReference type="EC" id="2.7.4.3" evidence="2"/>
<dbReference type="GO" id="GO:0005524">
    <property type="term" value="F:ATP binding"/>
    <property type="evidence" value="ECO:0007669"/>
    <property type="project" value="UniProtKB-KW"/>
</dbReference>
<proteinExistence type="inferred from homology"/>
<evidence type="ECO:0000256" key="8">
    <source>
        <dbReference type="RuleBase" id="RU003330"/>
    </source>
</evidence>
<evidence type="ECO:0000256" key="3">
    <source>
        <dbReference type="ARBA" id="ARBA00022490"/>
    </source>
</evidence>
<gene>
    <name evidence="9" type="primary">F38B2.4</name>
    <name evidence="9" type="ORF">TNCT_258671</name>
</gene>
<dbReference type="PANTHER" id="PTHR23359">
    <property type="entry name" value="NUCLEOTIDE KINASE"/>
    <property type="match status" value="1"/>
</dbReference>
<dbReference type="Pfam" id="PF00406">
    <property type="entry name" value="ADK"/>
    <property type="match status" value="1"/>
</dbReference>
<sequence length="316" mass="35179">MSSRLESYPGHLNETTLGGPSPIALLKIYSKVEESCADIAQPRDCGVLSTPRKGHPRIVDLNFSKQLRESMAEINVPVIFVIGGPGSGKGTQCEKIVEKYGFTHLSTGDLLREECKSGSQRGARLVEIMKKGQLVPNEEVLMLLKEAMLKNLANSKGFLIDGYPREVGQAVEFEKQVSKCSFLLFFDVPDDIMKERLLNRGKTSGRADDNEETIAKRLLTFHNHTQPILDHYGDKVKKIPGSGTVDEIFAEVTKNLPPRLKLLEKKLSFERDAFMIIHSFFSSCQPGCWIYLYGVPVLGGIAEYPTPGDYMRGLNL</sequence>
<dbReference type="CDD" id="cd01428">
    <property type="entry name" value="ADK"/>
    <property type="match status" value="1"/>
</dbReference>
<keyword evidence="3" id="KW-0963">Cytoplasm</keyword>
<dbReference type="SUPFAM" id="SSF52540">
    <property type="entry name" value="P-loop containing nucleoside triphosphate hydrolases"/>
    <property type="match status" value="1"/>
</dbReference>
<comment type="subcellular location">
    <subcellularLocation>
        <location evidence="1">Cytoplasm</location>
    </subcellularLocation>
</comment>
<keyword evidence="5" id="KW-0547">Nucleotide-binding</keyword>
<dbReference type="GO" id="GO:0005737">
    <property type="term" value="C:cytoplasm"/>
    <property type="evidence" value="ECO:0007669"/>
    <property type="project" value="UniProtKB-SubCell"/>
</dbReference>
<dbReference type="PRINTS" id="PR00094">
    <property type="entry name" value="ADENYLTKNASE"/>
</dbReference>
<dbReference type="Proteomes" id="UP000887116">
    <property type="component" value="Unassembled WGS sequence"/>
</dbReference>
<evidence type="ECO:0000256" key="7">
    <source>
        <dbReference type="ARBA" id="ARBA00022840"/>
    </source>
</evidence>
<dbReference type="InterPro" id="IPR033690">
    <property type="entry name" value="Adenylat_kinase_CS"/>
</dbReference>
<evidence type="ECO:0000256" key="2">
    <source>
        <dbReference type="ARBA" id="ARBA00012955"/>
    </source>
</evidence>
<dbReference type="InterPro" id="IPR027417">
    <property type="entry name" value="P-loop_NTPase"/>
</dbReference>
<keyword evidence="6 8" id="KW-0418">Kinase</keyword>
<comment type="similarity">
    <text evidence="8">Belongs to the adenylate kinase family.</text>
</comment>
<keyword evidence="4 8" id="KW-0808">Transferase</keyword>
<evidence type="ECO:0000256" key="4">
    <source>
        <dbReference type="ARBA" id="ARBA00022679"/>
    </source>
</evidence>
<name>A0A8X6JB26_TRICU</name>
<dbReference type="PROSITE" id="PS00113">
    <property type="entry name" value="ADENYLATE_KINASE"/>
    <property type="match status" value="1"/>
</dbReference>
<evidence type="ECO:0000256" key="5">
    <source>
        <dbReference type="ARBA" id="ARBA00022741"/>
    </source>
</evidence>
<dbReference type="Gene3D" id="3.40.50.300">
    <property type="entry name" value="P-loop containing nucleotide triphosphate hydrolases"/>
    <property type="match status" value="1"/>
</dbReference>
<reference evidence="9" key="1">
    <citation type="submission" date="2020-07" db="EMBL/GenBank/DDBJ databases">
        <title>Multicomponent nature underlies the extraordinary mechanical properties of spider dragline silk.</title>
        <authorList>
            <person name="Kono N."/>
            <person name="Nakamura H."/>
            <person name="Mori M."/>
            <person name="Yoshida Y."/>
            <person name="Ohtoshi R."/>
            <person name="Malay A.D."/>
            <person name="Moran D.A.P."/>
            <person name="Tomita M."/>
            <person name="Numata K."/>
            <person name="Arakawa K."/>
        </authorList>
    </citation>
    <scope>NUCLEOTIDE SEQUENCE</scope>
</reference>
<dbReference type="AlphaFoldDB" id="A0A8X6JB26"/>
<keyword evidence="7" id="KW-0067">ATP-binding</keyword>
<dbReference type="EMBL" id="BMAO01027595">
    <property type="protein sequence ID" value="GFR18293.1"/>
    <property type="molecule type" value="Genomic_DNA"/>
</dbReference>
<keyword evidence="10" id="KW-1185">Reference proteome</keyword>